<evidence type="ECO:0000256" key="1">
    <source>
        <dbReference type="SAM" id="Phobius"/>
    </source>
</evidence>
<dbReference type="InterPro" id="IPR051159">
    <property type="entry name" value="Hexapeptide_acetyltransf"/>
</dbReference>
<dbReference type="RefSeq" id="WP_029096738.1">
    <property type="nucleotide sequence ID" value="NZ_CAADJA010000002.1"/>
</dbReference>
<sequence length="188" mass="21180">MTGRRFFELFSPIIKFFVLFLRFFPRFFLLALYDFFSLVPTRIGVLARYILVSAQVKSIGKNVYIGRFVTIKNMYKLSIGDNVSIHEYSYLDACGNIYIGSEVSIAHGVSIISFEHSWKDSLKSIKYNNIIFKDIIINDDVWIGAGARILGGSILEHRTVVGSGSVFKLCGMKNSIYAGVPARKIGEI</sequence>
<dbReference type="Proteomes" id="UP000373449">
    <property type="component" value="Unassembled WGS sequence"/>
</dbReference>
<evidence type="ECO:0000313" key="4">
    <source>
        <dbReference type="Proteomes" id="UP000224974"/>
    </source>
</evidence>
<keyword evidence="1" id="KW-1133">Transmembrane helix</keyword>
<evidence type="ECO:0000313" key="2">
    <source>
        <dbReference type="EMBL" id="PHI31820.1"/>
    </source>
</evidence>
<dbReference type="InterPro" id="IPR011004">
    <property type="entry name" value="Trimer_LpxA-like_sf"/>
</dbReference>
<dbReference type="InterPro" id="IPR001451">
    <property type="entry name" value="Hexapep"/>
</dbReference>
<dbReference type="CDD" id="cd04647">
    <property type="entry name" value="LbH_MAT_like"/>
    <property type="match status" value="1"/>
</dbReference>
<keyword evidence="2" id="KW-0808">Transferase</keyword>
<reference evidence="3 5" key="3">
    <citation type="submission" date="2019-03" db="EMBL/GenBank/DDBJ databases">
        <authorList>
            <consortium name="Pathogen Informatics"/>
        </authorList>
    </citation>
    <scope>NUCLEOTIDE SEQUENCE [LARGE SCALE GENOMIC DNA]</scope>
    <source>
        <strain evidence="3 5">NCTC12282</strain>
    </source>
</reference>
<dbReference type="AlphaFoldDB" id="A0A2C6C652"/>
<dbReference type="EMBL" id="PDDX01000001">
    <property type="protein sequence ID" value="PHI31820.1"/>
    <property type="molecule type" value="Genomic_DNA"/>
</dbReference>
<dbReference type="Gene3D" id="2.160.10.10">
    <property type="entry name" value="Hexapeptide repeat proteins"/>
    <property type="match status" value="1"/>
</dbReference>
<gene>
    <name evidence="2" type="ORF">CRN84_22125</name>
    <name evidence="3" type="ORF">NCTC12282_06028</name>
</gene>
<protein>
    <submittedName>
        <fullName evidence="2">Acyltransferase</fullName>
    </submittedName>
    <submittedName>
        <fullName evidence="3">Putative acyl transferase</fullName>
    </submittedName>
</protein>
<keyword evidence="1" id="KW-0472">Membrane</keyword>
<organism evidence="2 4">
    <name type="scientific">Budvicia aquatica</name>
    <dbReference type="NCBI Taxonomy" id="82979"/>
    <lineage>
        <taxon>Bacteria</taxon>
        <taxon>Pseudomonadati</taxon>
        <taxon>Pseudomonadota</taxon>
        <taxon>Gammaproteobacteria</taxon>
        <taxon>Enterobacterales</taxon>
        <taxon>Budviciaceae</taxon>
        <taxon>Budvicia</taxon>
    </lineage>
</organism>
<keyword evidence="4" id="KW-1185">Reference proteome</keyword>
<reference evidence="4" key="1">
    <citation type="submission" date="2017-09" db="EMBL/GenBank/DDBJ databases">
        <title>FDA dAtabase for Regulatory Grade micrObial Sequences (FDA-ARGOS): Supporting development and validation of Infectious Disease Dx tests.</title>
        <authorList>
            <person name="Minogue T."/>
            <person name="Wolcott M."/>
            <person name="Wasieloski L."/>
            <person name="Aguilar W."/>
            <person name="Moore D."/>
            <person name="Tallon L."/>
            <person name="Sadzewicz L."/>
            <person name="Ott S."/>
            <person name="Zhao X."/>
            <person name="Nagaraj S."/>
            <person name="Vavikolanu K."/>
            <person name="Aluvathingal J."/>
            <person name="Nadendla S."/>
            <person name="Sichtig H."/>
        </authorList>
    </citation>
    <scope>NUCLEOTIDE SEQUENCE [LARGE SCALE GENOMIC DNA]</scope>
    <source>
        <strain evidence="4">FDAARGOS_387</strain>
    </source>
</reference>
<keyword evidence="2" id="KW-0012">Acyltransferase</keyword>
<reference evidence="2" key="2">
    <citation type="submission" date="2017-09" db="EMBL/GenBank/DDBJ databases">
        <title>FDA dAtabase for Regulatory Grade micrObial Sequences (FDA-ARGOS): Supporting development and validation of Infectious Disease Dx tests.</title>
        <authorList>
            <person name="Minogue T."/>
            <person name="Wolcott M."/>
            <person name="Wasieloski L."/>
            <person name="Aguilar W."/>
            <person name="Moore D."/>
            <person name="Tallon L.J."/>
            <person name="Sadzewicz L."/>
            <person name="Ott S."/>
            <person name="Zhao X."/>
            <person name="Nagaraj S."/>
            <person name="Vavikolanu K."/>
            <person name="Aluvathingal J."/>
            <person name="Nadendla S."/>
            <person name="Sichtig H."/>
        </authorList>
    </citation>
    <scope>NUCLEOTIDE SEQUENCE</scope>
    <source>
        <strain evidence="2">FDAARGOS_387</strain>
    </source>
</reference>
<dbReference type="Proteomes" id="UP000224974">
    <property type="component" value="Unassembled WGS sequence"/>
</dbReference>
<dbReference type="GO" id="GO:0016746">
    <property type="term" value="F:acyltransferase activity"/>
    <property type="evidence" value="ECO:0007669"/>
    <property type="project" value="UniProtKB-KW"/>
</dbReference>
<proteinExistence type="predicted"/>
<dbReference type="STRING" id="1111728.GCA_000427805_03215"/>
<name>A0A2C6C652_9GAMM</name>
<dbReference type="SUPFAM" id="SSF51161">
    <property type="entry name" value="Trimeric LpxA-like enzymes"/>
    <property type="match status" value="1"/>
</dbReference>
<evidence type="ECO:0000313" key="3">
    <source>
        <dbReference type="EMBL" id="VFS52820.1"/>
    </source>
</evidence>
<feature type="transmembrane region" description="Helical" evidence="1">
    <location>
        <begin position="7"/>
        <end position="24"/>
    </location>
</feature>
<keyword evidence="1" id="KW-0812">Transmembrane</keyword>
<dbReference type="OrthoDB" id="9815592at2"/>
<accession>A0A2C6C652</accession>
<dbReference type="PANTHER" id="PTHR23416">
    <property type="entry name" value="SIALIC ACID SYNTHASE-RELATED"/>
    <property type="match status" value="1"/>
</dbReference>
<dbReference type="EMBL" id="CAADJA010000002">
    <property type="protein sequence ID" value="VFS52820.1"/>
    <property type="molecule type" value="Genomic_DNA"/>
</dbReference>
<evidence type="ECO:0000313" key="5">
    <source>
        <dbReference type="Proteomes" id="UP000373449"/>
    </source>
</evidence>
<dbReference type="Pfam" id="PF00132">
    <property type="entry name" value="Hexapep"/>
    <property type="match status" value="1"/>
</dbReference>